<sequence>MFEDSLVRCIKCKAVVQSVDATIDVLLVGQEGPENRIDISHFRRSAEEELLSIHMFSPVVPLAHQ</sequence>
<keyword evidence="2" id="KW-1185">Reference proteome</keyword>
<proteinExistence type="predicted"/>
<dbReference type="AlphaFoldDB" id="A0A8H5H8P1"/>
<comment type="caution">
    <text evidence="1">The sequence shown here is derived from an EMBL/GenBank/DDBJ whole genome shotgun (WGS) entry which is preliminary data.</text>
</comment>
<dbReference type="EMBL" id="JAACJN010000074">
    <property type="protein sequence ID" value="KAF5378685.1"/>
    <property type="molecule type" value="Genomic_DNA"/>
</dbReference>
<organism evidence="1 2">
    <name type="scientific">Collybiopsis confluens</name>
    <dbReference type="NCBI Taxonomy" id="2823264"/>
    <lineage>
        <taxon>Eukaryota</taxon>
        <taxon>Fungi</taxon>
        <taxon>Dikarya</taxon>
        <taxon>Basidiomycota</taxon>
        <taxon>Agaricomycotina</taxon>
        <taxon>Agaricomycetes</taxon>
        <taxon>Agaricomycetidae</taxon>
        <taxon>Agaricales</taxon>
        <taxon>Marasmiineae</taxon>
        <taxon>Omphalotaceae</taxon>
        <taxon>Collybiopsis</taxon>
    </lineage>
</organism>
<accession>A0A8H5H8P1</accession>
<evidence type="ECO:0000313" key="1">
    <source>
        <dbReference type="EMBL" id="KAF5378685.1"/>
    </source>
</evidence>
<name>A0A8H5H8P1_9AGAR</name>
<dbReference type="Proteomes" id="UP000518752">
    <property type="component" value="Unassembled WGS sequence"/>
</dbReference>
<reference evidence="1 2" key="1">
    <citation type="journal article" date="2020" name="ISME J.">
        <title>Uncovering the hidden diversity of litter-decomposition mechanisms in mushroom-forming fungi.</title>
        <authorList>
            <person name="Floudas D."/>
            <person name="Bentzer J."/>
            <person name="Ahren D."/>
            <person name="Johansson T."/>
            <person name="Persson P."/>
            <person name="Tunlid A."/>
        </authorList>
    </citation>
    <scope>NUCLEOTIDE SEQUENCE [LARGE SCALE GENOMIC DNA]</scope>
    <source>
        <strain evidence="1 2">CBS 406.79</strain>
    </source>
</reference>
<gene>
    <name evidence="1" type="ORF">D9757_010761</name>
</gene>
<evidence type="ECO:0000313" key="2">
    <source>
        <dbReference type="Proteomes" id="UP000518752"/>
    </source>
</evidence>
<dbReference type="OrthoDB" id="265717at2759"/>
<protein>
    <submittedName>
        <fullName evidence="1">Uncharacterized protein</fullName>
    </submittedName>
</protein>